<dbReference type="RefSeq" id="WP_344897632.1">
    <property type="nucleotide sequence ID" value="NZ_BAAAWD010000010.1"/>
</dbReference>
<name>A0ABP6KM17_9ACTN</name>
<protein>
    <submittedName>
        <fullName evidence="1">Uncharacterized protein</fullName>
    </submittedName>
</protein>
<keyword evidence="2" id="KW-1185">Reference proteome</keyword>
<organism evidence="1 2">
    <name type="scientific">Streptosporangium longisporum</name>
    <dbReference type="NCBI Taxonomy" id="46187"/>
    <lineage>
        <taxon>Bacteria</taxon>
        <taxon>Bacillati</taxon>
        <taxon>Actinomycetota</taxon>
        <taxon>Actinomycetes</taxon>
        <taxon>Streptosporangiales</taxon>
        <taxon>Streptosporangiaceae</taxon>
        <taxon>Streptosporangium</taxon>
    </lineage>
</organism>
<proteinExistence type="predicted"/>
<reference evidence="2" key="1">
    <citation type="journal article" date="2019" name="Int. J. Syst. Evol. Microbiol.">
        <title>The Global Catalogue of Microorganisms (GCM) 10K type strain sequencing project: providing services to taxonomists for standard genome sequencing and annotation.</title>
        <authorList>
            <consortium name="The Broad Institute Genomics Platform"/>
            <consortium name="The Broad Institute Genome Sequencing Center for Infectious Disease"/>
            <person name="Wu L."/>
            <person name="Ma J."/>
        </authorList>
    </citation>
    <scope>NUCLEOTIDE SEQUENCE [LARGE SCALE GENOMIC DNA]</scope>
    <source>
        <strain evidence="2">JCM 3106</strain>
    </source>
</reference>
<evidence type="ECO:0000313" key="1">
    <source>
        <dbReference type="EMBL" id="GAA3013588.1"/>
    </source>
</evidence>
<dbReference type="Proteomes" id="UP001499930">
    <property type="component" value="Unassembled WGS sequence"/>
</dbReference>
<gene>
    <name evidence="1" type="ORF">GCM10017559_41020</name>
</gene>
<evidence type="ECO:0000313" key="2">
    <source>
        <dbReference type="Proteomes" id="UP001499930"/>
    </source>
</evidence>
<comment type="caution">
    <text evidence="1">The sequence shown here is derived from an EMBL/GenBank/DDBJ whole genome shotgun (WGS) entry which is preliminary data.</text>
</comment>
<sequence length="153" mass="16769">MSVRYRPRTIGFHGVEPVGGGWAVKMYGIAAHAEAPRAALLTATAKIAASALPRRAHGGGRHGVGFAVAHDAADLCFALIDWWSGDNELHQRLFSSPLDRPSELRPHPGRAIGCVWELEATDFERRAWLRHVLANPEGPDLDAYMADHFEGRI</sequence>
<accession>A0ABP6KM17</accession>
<dbReference type="EMBL" id="BAAAWD010000010">
    <property type="protein sequence ID" value="GAA3013588.1"/>
    <property type="molecule type" value="Genomic_DNA"/>
</dbReference>